<evidence type="ECO:0000256" key="2">
    <source>
        <dbReference type="ARBA" id="ARBA00022737"/>
    </source>
</evidence>
<dbReference type="Pfam" id="PF01344">
    <property type="entry name" value="Kelch_1"/>
    <property type="match status" value="2"/>
</dbReference>
<reference evidence="3 4" key="1">
    <citation type="submission" date="2019-08" db="EMBL/GenBank/DDBJ databases">
        <authorList>
            <person name="Alioto T."/>
            <person name="Alioto T."/>
            <person name="Gomez Garrido J."/>
        </authorList>
    </citation>
    <scope>NUCLEOTIDE SEQUENCE [LARGE SCALE GENOMIC DNA]</scope>
</reference>
<dbReference type="Proteomes" id="UP000325440">
    <property type="component" value="Unassembled WGS sequence"/>
</dbReference>
<dbReference type="OrthoDB" id="191037at2759"/>
<dbReference type="InterPro" id="IPR015915">
    <property type="entry name" value="Kelch-typ_b-propeller"/>
</dbReference>
<evidence type="ECO:0000313" key="3">
    <source>
        <dbReference type="EMBL" id="VVC35045.1"/>
    </source>
</evidence>
<accession>A0A5E4MX83</accession>
<protein>
    <submittedName>
        <fullName evidence="3">Kelch-type beta propeller,Kelch repeat type 1</fullName>
    </submittedName>
</protein>
<name>A0A5E4MX83_9HEMI</name>
<keyword evidence="2" id="KW-0677">Repeat</keyword>
<gene>
    <name evidence="3" type="ORF">CINCED_3A009412</name>
</gene>
<dbReference type="SUPFAM" id="SSF117281">
    <property type="entry name" value="Kelch motif"/>
    <property type="match status" value="1"/>
</dbReference>
<keyword evidence="4" id="KW-1185">Reference proteome</keyword>
<dbReference type="InterPro" id="IPR051746">
    <property type="entry name" value="Kelch_domain_containing_8"/>
</dbReference>
<evidence type="ECO:0000313" key="4">
    <source>
        <dbReference type="Proteomes" id="UP000325440"/>
    </source>
</evidence>
<dbReference type="InterPro" id="IPR006652">
    <property type="entry name" value="Kelch_1"/>
</dbReference>
<dbReference type="PANTHER" id="PTHR46260">
    <property type="entry name" value="RING-TYPE DOMAIN-CONTAINING PROTEIN"/>
    <property type="match status" value="1"/>
</dbReference>
<dbReference type="SMART" id="SM00612">
    <property type="entry name" value="Kelch"/>
    <property type="match status" value="2"/>
</dbReference>
<dbReference type="AlphaFoldDB" id="A0A5E4MX83"/>
<evidence type="ECO:0000256" key="1">
    <source>
        <dbReference type="ARBA" id="ARBA00022441"/>
    </source>
</evidence>
<keyword evidence="1" id="KW-0880">Kelch repeat</keyword>
<dbReference type="Gene3D" id="2.120.10.80">
    <property type="entry name" value="Kelch-type beta propeller"/>
    <property type="match status" value="1"/>
</dbReference>
<organism evidence="3 4">
    <name type="scientific">Cinara cedri</name>
    <dbReference type="NCBI Taxonomy" id="506608"/>
    <lineage>
        <taxon>Eukaryota</taxon>
        <taxon>Metazoa</taxon>
        <taxon>Ecdysozoa</taxon>
        <taxon>Arthropoda</taxon>
        <taxon>Hexapoda</taxon>
        <taxon>Insecta</taxon>
        <taxon>Pterygota</taxon>
        <taxon>Neoptera</taxon>
        <taxon>Paraneoptera</taxon>
        <taxon>Hemiptera</taxon>
        <taxon>Sternorrhyncha</taxon>
        <taxon>Aphidomorpha</taxon>
        <taxon>Aphidoidea</taxon>
        <taxon>Aphididae</taxon>
        <taxon>Lachninae</taxon>
        <taxon>Cinara</taxon>
    </lineage>
</organism>
<sequence>MIHKFCKFQIETHKIELAVKENSYIQNRADCRPYIIETLKFLYNLQLTPTVVNSLVPTLARPRYPFEVLFAIGGWSGGSPTAIIETYDTKSDRWAQIFHEDTYGPRAYHGLIVVDHCIYVFGGFDGTEYFNSCRKFDTTTKTWHEVAPMNCKRYLLVLPALGQFPGRKPGWDFRESSGLFNISNK</sequence>
<dbReference type="PANTHER" id="PTHR46260:SF3">
    <property type="entry name" value="RING-TYPE DOMAIN-CONTAINING PROTEIN"/>
    <property type="match status" value="1"/>
</dbReference>
<dbReference type="EMBL" id="CABPRJ010001041">
    <property type="protein sequence ID" value="VVC35045.1"/>
    <property type="molecule type" value="Genomic_DNA"/>
</dbReference>
<proteinExistence type="predicted"/>